<evidence type="ECO:0000259" key="8">
    <source>
        <dbReference type="Pfam" id="PF07992"/>
    </source>
</evidence>
<dbReference type="PRINTS" id="PR00411">
    <property type="entry name" value="PNDRDTASEI"/>
</dbReference>
<dbReference type="RefSeq" id="WP_136406390.1">
    <property type="nucleotide sequence ID" value="NZ_SSWX01000010.1"/>
</dbReference>
<comment type="cofactor">
    <cofactor evidence="5">
        <name>FAD</name>
        <dbReference type="ChEBI" id="CHEBI:57692"/>
    </cofactor>
    <text evidence="5">Binds 1 FAD per subunit.</text>
</comment>
<accession>A0A4S5BRA2</accession>
<gene>
    <name evidence="9" type="ORF">E8K88_09280</name>
</gene>
<evidence type="ECO:0000256" key="1">
    <source>
        <dbReference type="ARBA" id="ARBA00007532"/>
    </source>
</evidence>
<keyword evidence="2" id="KW-0285">Flavoprotein</keyword>
<feature type="binding site" evidence="5">
    <location>
        <position position="52"/>
    </location>
    <ligand>
        <name>FAD</name>
        <dbReference type="ChEBI" id="CHEBI:57692"/>
    </ligand>
</feature>
<keyword evidence="5" id="KW-0547">Nucleotide-binding</keyword>
<feature type="binding site" evidence="5">
    <location>
        <position position="269"/>
    </location>
    <ligand>
        <name>NAD(+)</name>
        <dbReference type="ChEBI" id="CHEBI:57540"/>
    </ligand>
</feature>
<dbReference type="AlphaFoldDB" id="A0A4S5BRA2"/>
<dbReference type="Pfam" id="PF02852">
    <property type="entry name" value="Pyr_redox_dim"/>
    <property type="match status" value="1"/>
</dbReference>
<feature type="disulfide bond" description="Redox-active" evidence="6">
    <location>
        <begin position="43"/>
        <end position="48"/>
    </location>
</feature>
<dbReference type="PIRSF" id="PIRSF000350">
    <property type="entry name" value="Mercury_reductase_MerA"/>
    <property type="match status" value="1"/>
</dbReference>
<dbReference type="OrthoDB" id="178496at2"/>
<evidence type="ECO:0000259" key="7">
    <source>
        <dbReference type="Pfam" id="PF02852"/>
    </source>
</evidence>
<keyword evidence="3 5" id="KW-0274">FAD</keyword>
<dbReference type="Gene3D" id="3.30.390.30">
    <property type="match status" value="1"/>
</dbReference>
<feature type="domain" description="FAD/NAD(P)-binding" evidence="8">
    <location>
        <begin position="7"/>
        <end position="323"/>
    </location>
</feature>
<keyword evidence="10" id="KW-1185">Reference proteome</keyword>
<dbReference type="GO" id="GO:0050660">
    <property type="term" value="F:flavin adenine dinucleotide binding"/>
    <property type="evidence" value="ECO:0007669"/>
    <property type="project" value="TreeGrafter"/>
</dbReference>
<evidence type="ECO:0000313" key="10">
    <source>
        <dbReference type="Proteomes" id="UP000306236"/>
    </source>
</evidence>
<name>A0A4S5BRA2_9BURK</name>
<reference evidence="9 10" key="1">
    <citation type="submission" date="2019-04" db="EMBL/GenBank/DDBJ databases">
        <title>Lampropedia sp YIM MLB12 draf genome.</title>
        <authorList>
            <person name="Wang Y.-X."/>
        </authorList>
    </citation>
    <scope>NUCLEOTIDE SEQUENCE [LARGE SCALE GENOMIC DNA]</scope>
    <source>
        <strain evidence="9 10">YIM MLB12</strain>
    </source>
</reference>
<dbReference type="SUPFAM" id="SSF51905">
    <property type="entry name" value="FAD/NAD(P)-binding domain"/>
    <property type="match status" value="1"/>
</dbReference>
<dbReference type="GO" id="GO:0004148">
    <property type="term" value="F:dihydrolipoyl dehydrogenase (NADH) activity"/>
    <property type="evidence" value="ECO:0007669"/>
    <property type="project" value="UniProtKB-EC"/>
</dbReference>
<keyword evidence="9" id="KW-0560">Oxidoreductase</keyword>
<dbReference type="Pfam" id="PF07992">
    <property type="entry name" value="Pyr_redox_2"/>
    <property type="match status" value="1"/>
</dbReference>
<keyword evidence="5" id="KW-0520">NAD</keyword>
<evidence type="ECO:0000256" key="5">
    <source>
        <dbReference type="PIRSR" id="PIRSR000350-3"/>
    </source>
</evidence>
<dbReference type="EMBL" id="SSWX01000010">
    <property type="protein sequence ID" value="THJ33465.1"/>
    <property type="molecule type" value="Genomic_DNA"/>
</dbReference>
<dbReference type="InterPro" id="IPR036188">
    <property type="entry name" value="FAD/NAD-bd_sf"/>
</dbReference>
<protein>
    <submittedName>
        <fullName evidence="9">Dihydrolipoyl dehydrogenase</fullName>
        <ecNumber evidence="9">1.8.1.4</ecNumber>
    </submittedName>
</protein>
<feature type="binding site" evidence="5">
    <location>
        <begin position="179"/>
        <end position="186"/>
    </location>
    <ligand>
        <name>NAD(+)</name>
        <dbReference type="ChEBI" id="CHEBI:57540"/>
    </ligand>
</feature>
<dbReference type="EC" id="1.8.1.4" evidence="9"/>
<dbReference type="SUPFAM" id="SSF55424">
    <property type="entry name" value="FAD/NAD-linked reductases, dimerisation (C-terminal) domain"/>
    <property type="match status" value="1"/>
</dbReference>
<comment type="similarity">
    <text evidence="1">Belongs to the class-I pyridine nucleotide-disulfide oxidoreductase family.</text>
</comment>
<dbReference type="Proteomes" id="UP000306236">
    <property type="component" value="Unassembled WGS sequence"/>
</dbReference>
<dbReference type="PANTHER" id="PTHR43014:SF4">
    <property type="entry name" value="PYRIDINE NUCLEOTIDE-DISULFIDE OXIDOREDUCTASE RCLA-RELATED"/>
    <property type="match status" value="1"/>
</dbReference>
<feature type="active site" description="Proton acceptor" evidence="4">
    <location>
        <position position="445"/>
    </location>
</feature>
<dbReference type="InterPro" id="IPR023753">
    <property type="entry name" value="FAD/NAD-binding_dom"/>
</dbReference>
<dbReference type="Gene3D" id="3.50.50.60">
    <property type="entry name" value="FAD/NAD(P)-binding domain"/>
    <property type="match status" value="3"/>
</dbReference>
<dbReference type="InterPro" id="IPR016156">
    <property type="entry name" value="FAD/NAD-linked_Rdtase_dimer_sf"/>
</dbReference>
<organism evidence="9 10">
    <name type="scientific">Lampropedia aestuarii</name>
    <dbReference type="NCBI Taxonomy" id="2562762"/>
    <lineage>
        <taxon>Bacteria</taxon>
        <taxon>Pseudomonadati</taxon>
        <taxon>Pseudomonadota</taxon>
        <taxon>Betaproteobacteria</taxon>
        <taxon>Burkholderiales</taxon>
        <taxon>Comamonadaceae</taxon>
        <taxon>Lampropedia</taxon>
    </lineage>
</organism>
<feature type="domain" description="Pyridine nucleotide-disulphide oxidoreductase dimerisation" evidence="7">
    <location>
        <begin position="350"/>
        <end position="452"/>
    </location>
</feature>
<proteinExistence type="inferred from homology"/>
<feature type="binding site" evidence="5">
    <location>
        <position position="311"/>
    </location>
    <ligand>
        <name>FAD</name>
        <dbReference type="ChEBI" id="CHEBI:57692"/>
    </ligand>
</feature>
<dbReference type="InterPro" id="IPR001100">
    <property type="entry name" value="Pyr_nuc-diS_OxRdtase"/>
</dbReference>
<dbReference type="Gene3D" id="1.10.287.990">
    <property type="entry name" value="Fe,Mn superoxide dismutase (SOD) domain"/>
    <property type="match status" value="1"/>
</dbReference>
<dbReference type="NCBIfam" id="NF004939">
    <property type="entry name" value="PRK06292.1-1"/>
    <property type="match status" value="1"/>
</dbReference>
<sequence length="465" mass="50390">MKTLETDIAIIGVGSAGMVAYKSARKHTDRIVTIESGPYGTTCARVGCMPSKLLIAAGNAARAVRQASHFGVHAPAPRIDGVAVMQRVREERDRFAQFSVDEVEAWPPEHRLHGLARFIAPGVLQIDDHTQVRARTVVIATGASPVVPSELKEALGERLIINDDVFDWQDLPQSVAVMGSGVIGLELAHALHALGVRVRLLSRNHKIGPLSDPDVLASAQHITAAELPCAFNSQLEQATRTEQGVQLHYTNEDGSSTTETFDYLLMATGRKPNLSGLNLAAAHVALDERGQPSIDTLTRQIKNQPIFITGDAHSERPVLHEASDDGFAAGNNAAAWPDVRPYPLRASLGIVFSKPQIAMVGKSHRQLQQNKQAFARSTQSFANQGRARVDGNNSGMLALYADPSNGRFLGAEMIGPEAEHIAHLLAWALQQEQTVAQMLACPFYHPTVEEGLRSGLQRLRQALKD</sequence>
<comment type="caution">
    <text evidence="9">The sequence shown here is derived from an EMBL/GenBank/DDBJ whole genome shotgun (WGS) entry which is preliminary data.</text>
</comment>
<dbReference type="PRINTS" id="PR00368">
    <property type="entry name" value="FADPNR"/>
</dbReference>
<dbReference type="PANTHER" id="PTHR43014">
    <property type="entry name" value="MERCURIC REDUCTASE"/>
    <property type="match status" value="1"/>
</dbReference>
<evidence type="ECO:0000256" key="6">
    <source>
        <dbReference type="PIRSR" id="PIRSR000350-4"/>
    </source>
</evidence>
<dbReference type="InterPro" id="IPR004099">
    <property type="entry name" value="Pyr_nucl-diS_OxRdtase_dimer"/>
</dbReference>
<dbReference type="InterPro" id="IPR036324">
    <property type="entry name" value="Mn/Fe_SOD_N_sf"/>
</dbReference>
<evidence type="ECO:0000256" key="3">
    <source>
        <dbReference type="ARBA" id="ARBA00022827"/>
    </source>
</evidence>
<dbReference type="GO" id="GO:0003955">
    <property type="term" value="F:NAD(P)H dehydrogenase (quinone) activity"/>
    <property type="evidence" value="ECO:0007669"/>
    <property type="project" value="TreeGrafter"/>
</dbReference>
<evidence type="ECO:0000256" key="2">
    <source>
        <dbReference type="ARBA" id="ARBA00022630"/>
    </source>
</evidence>
<evidence type="ECO:0000256" key="4">
    <source>
        <dbReference type="PIRSR" id="PIRSR000350-2"/>
    </source>
</evidence>
<evidence type="ECO:0000313" key="9">
    <source>
        <dbReference type="EMBL" id="THJ33465.1"/>
    </source>
</evidence>